<name>A0A8J4LZ25_9CHLO</name>
<feature type="non-terminal residue" evidence="6">
    <location>
        <position position="121"/>
    </location>
</feature>
<dbReference type="GO" id="GO:0005249">
    <property type="term" value="F:voltage-gated potassium channel activity"/>
    <property type="evidence" value="ECO:0007669"/>
    <property type="project" value="TreeGrafter"/>
</dbReference>
<keyword evidence="2" id="KW-0812">Transmembrane</keyword>
<evidence type="ECO:0000256" key="3">
    <source>
        <dbReference type="ARBA" id="ARBA00022989"/>
    </source>
</evidence>
<sequence>SLWTLALVLYVAIDVPLQIAFTGWIKLPAVMALSLMTSASFCLDVVVHFRTAYITGQGDLVRVPHLIALHYLRGMFLLDLVSALPLDEIFHGASFSTDAVWLGLLKLPRLFRLARHVNALT</sequence>
<comment type="subcellular location">
    <subcellularLocation>
        <location evidence="1">Membrane</location>
        <topology evidence="1">Multi-pass membrane protein</topology>
    </subcellularLocation>
</comment>
<evidence type="ECO:0000256" key="4">
    <source>
        <dbReference type="ARBA" id="ARBA00023136"/>
    </source>
</evidence>
<protein>
    <recommendedName>
        <fullName evidence="5">Ion transport domain-containing protein</fullName>
    </recommendedName>
</protein>
<dbReference type="SUPFAM" id="SSF81324">
    <property type="entry name" value="Voltage-gated potassium channels"/>
    <property type="match status" value="1"/>
</dbReference>
<feature type="non-terminal residue" evidence="6">
    <location>
        <position position="1"/>
    </location>
</feature>
<comment type="caution">
    <text evidence="6">The sequence shown here is derived from an EMBL/GenBank/DDBJ whole genome shotgun (WGS) entry which is preliminary data.</text>
</comment>
<evidence type="ECO:0000313" key="6">
    <source>
        <dbReference type="EMBL" id="GIM16110.1"/>
    </source>
</evidence>
<dbReference type="AlphaFoldDB" id="A0A8J4LZ25"/>
<gene>
    <name evidence="6" type="ORF">Vretimale_18755</name>
</gene>
<dbReference type="Pfam" id="PF00520">
    <property type="entry name" value="Ion_trans"/>
    <property type="match status" value="1"/>
</dbReference>
<dbReference type="GO" id="GO:0042391">
    <property type="term" value="P:regulation of membrane potential"/>
    <property type="evidence" value="ECO:0007669"/>
    <property type="project" value="TreeGrafter"/>
</dbReference>
<dbReference type="InterPro" id="IPR050818">
    <property type="entry name" value="KCNH_animal-type"/>
</dbReference>
<keyword evidence="3" id="KW-1133">Transmembrane helix</keyword>
<feature type="domain" description="Ion transport" evidence="5">
    <location>
        <begin position="4"/>
        <end position="119"/>
    </location>
</feature>
<dbReference type="EMBL" id="BNCQ01000074">
    <property type="protein sequence ID" value="GIM16110.1"/>
    <property type="molecule type" value="Genomic_DNA"/>
</dbReference>
<dbReference type="PANTHER" id="PTHR10217:SF435">
    <property type="entry name" value="POTASSIUM VOLTAGE-GATED CHANNEL PROTEIN EAG"/>
    <property type="match status" value="1"/>
</dbReference>
<dbReference type="Proteomes" id="UP000722791">
    <property type="component" value="Unassembled WGS sequence"/>
</dbReference>
<reference evidence="6" key="1">
    <citation type="journal article" date="2021" name="Proc. Natl. Acad. Sci. U.S.A.">
        <title>Three genomes in the algal genus Volvox reveal the fate of a haploid sex-determining region after a transition to homothallism.</title>
        <authorList>
            <person name="Yamamoto K."/>
            <person name="Hamaji T."/>
            <person name="Kawai-Toyooka H."/>
            <person name="Matsuzaki R."/>
            <person name="Takahashi F."/>
            <person name="Nishimura Y."/>
            <person name="Kawachi M."/>
            <person name="Noguchi H."/>
            <person name="Minakuchi Y."/>
            <person name="Umen J.G."/>
            <person name="Toyoda A."/>
            <person name="Nozaki H."/>
        </authorList>
    </citation>
    <scope>NUCLEOTIDE SEQUENCE</scope>
    <source>
        <strain evidence="6">NIES-3785</strain>
    </source>
</reference>
<dbReference type="PANTHER" id="PTHR10217">
    <property type="entry name" value="VOLTAGE AND LIGAND GATED POTASSIUM CHANNEL"/>
    <property type="match status" value="1"/>
</dbReference>
<evidence type="ECO:0000256" key="2">
    <source>
        <dbReference type="ARBA" id="ARBA00022692"/>
    </source>
</evidence>
<keyword evidence="4" id="KW-0472">Membrane</keyword>
<proteinExistence type="predicted"/>
<dbReference type="Gene3D" id="1.10.287.70">
    <property type="match status" value="1"/>
</dbReference>
<evidence type="ECO:0000259" key="5">
    <source>
        <dbReference type="Pfam" id="PF00520"/>
    </source>
</evidence>
<evidence type="ECO:0000313" key="7">
    <source>
        <dbReference type="Proteomes" id="UP000722791"/>
    </source>
</evidence>
<dbReference type="InterPro" id="IPR005821">
    <property type="entry name" value="Ion_trans_dom"/>
</dbReference>
<accession>A0A8J4LZ25</accession>
<organism evidence="6 7">
    <name type="scientific">Volvox reticuliferus</name>
    <dbReference type="NCBI Taxonomy" id="1737510"/>
    <lineage>
        <taxon>Eukaryota</taxon>
        <taxon>Viridiplantae</taxon>
        <taxon>Chlorophyta</taxon>
        <taxon>core chlorophytes</taxon>
        <taxon>Chlorophyceae</taxon>
        <taxon>CS clade</taxon>
        <taxon>Chlamydomonadales</taxon>
        <taxon>Volvocaceae</taxon>
        <taxon>Volvox</taxon>
    </lineage>
</organism>
<evidence type="ECO:0000256" key="1">
    <source>
        <dbReference type="ARBA" id="ARBA00004141"/>
    </source>
</evidence>
<dbReference type="GO" id="GO:0005886">
    <property type="term" value="C:plasma membrane"/>
    <property type="evidence" value="ECO:0007669"/>
    <property type="project" value="TreeGrafter"/>
</dbReference>